<name>A0A6J7KUJ4_9ZZZZ</name>
<dbReference type="Pfam" id="PF13668">
    <property type="entry name" value="Ferritin_2"/>
    <property type="match status" value="1"/>
</dbReference>
<dbReference type="SUPFAM" id="SSF47240">
    <property type="entry name" value="Ferritin-like"/>
    <property type="match status" value="1"/>
</dbReference>
<dbReference type="InterPro" id="IPR012347">
    <property type="entry name" value="Ferritin-like"/>
</dbReference>
<proteinExistence type="predicted"/>
<dbReference type="InterPro" id="IPR009078">
    <property type="entry name" value="Ferritin-like_SF"/>
</dbReference>
<accession>A0A6J7KUJ4</accession>
<organism evidence="1">
    <name type="scientific">freshwater metagenome</name>
    <dbReference type="NCBI Taxonomy" id="449393"/>
    <lineage>
        <taxon>unclassified sequences</taxon>
        <taxon>metagenomes</taxon>
        <taxon>ecological metagenomes</taxon>
    </lineage>
</organism>
<reference evidence="1" key="1">
    <citation type="submission" date="2020-05" db="EMBL/GenBank/DDBJ databases">
        <authorList>
            <person name="Chiriac C."/>
            <person name="Salcher M."/>
            <person name="Ghai R."/>
            <person name="Kavagutti S V."/>
        </authorList>
    </citation>
    <scope>NUCLEOTIDE SEQUENCE</scope>
</reference>
<evidence type="ECO:0000313" key="1">
    <source>
        <dbReference type="EMBL" id="CAB4959566.1"/>
    </source>
</evidence>
<dbReference type="Gene3D" id="1.20.1260.10">
    <property type="match status" value="1"/>
</dbReference>
<gene>
    <name evidence="1" type="ORF">UFOPK3733_02363</name>
</gene>
<sequence>MNDFSSDEIRRNLRESATEQADALPMFASAVDQLLDPATAATETDKATFLGVPTRRSFILGGSVVAASAILAACSKKKPGQIPVTAPTPDPSAVSPTTIPGSVANDLALLRTAQSIEALAVFTYQKALDSGLLTTPAIIDAVKLFQSQHQQHADSLNGPITGAGGKIVTEPNQYLLDAAITKELADLTDEKSVLALARDLENIAAQTYTGASGVLTLPALRVAAMTIGNVEARHITVLNGALGYAPVPLPIMSTAKAIDPKGYVK</sequence>
<dbReference type="EMBL" id="CAFBNC010000209">
    <property type="protein sequence ID" value="CAB4959566.1"/>
    <property type="molecule type" value="Genomic_DNA"/>
</dbReference>
<dbReference type="AlphaFoldDB" id="A0A6J7KUJ4"/>
<dbReference type="CDD" id="cd00657">
    <property type="entry name" value="Ferritin_like"/>
    <property type="match status" value="1"/>
</dbReference>
<protein>
    <submittedName>
        <fullName evidence="1">Unannotated protein</fullName>
    </submittedName>
</protein>